<evidence type="ECO:0000313" key="7">
    <source>
        <dbReference type="EMBL" id="CAK9039171.1"/>
    </source>
</evidence>
<keyword evidence="5" id="KW-0067">ATP-binding</keyword>
<feature type="domain" description="Protein kinase" evidence="6">
    <location>
        <begin position="1"/>
        <end position="106"/>
    </location>
</feature>
<dbReference type="PROSITE" id="PS50011">
    <property type="entry name" value="PROTEIN_KINASE_DOM"/>
    <property type="match status" value="1"/>
</dbReference>
<dbReference type="PANTHER" id="PTHR24349">
    <property type="entry name" value="SERINE/THREONINE-PROTEIN KINASE"/>
    <property type="match status" value="1"/>
</dbReference>
<dbReference type="InterPro" id="IPR000719">
    <property type="entry name" value="Prot_kinase_dom"/>
</dbReference>
<name>A0ABP0LK76_9DINO</name>
<dbReference type="Proteomes" id="UP001642484">
    <property type="component" value="Unassembled WGS sequence"/>
</dbReference>
<proteinExistence type="predicted"/>
<keyword evidence="2" id="KW-0808">Transferase</keyword>
<evidence type="ECO:0000313" key="8">
    <source>
        <dbReference type="Proteomes" id="UP001642484"/>
    </source>
</evidence>
<evidence type="ECO:0000256" key="1">
    <source>
        <dbReference type="ARBA" id="ARBA00022527"/>
    </source>
</evidence>
<gene>
    <name evidence="7" type="ORF">CCMP2556_LOCUS21307</name>
</gene>
<keyword evidence="3" id="KW-0547">Nucleotide-binding</keyword>
<dbReference type="Gene3D" id="1.10.510.10">
    <property type="entry name" value="Transferase(Phosphotransferase) domain 1"/>
    <property type="match status" value="1"/>
</dbReference>
<keyword evidence="4" id="KW-0418">Kinase</keyword>
<evidence type="ECO:0000256" key="4">
    <source>
        <dbReference type="ARBA" id="ARBA00022777"/>
    </source>
</evidence>
<protein>
    <recommendedName>
        <fullName evidence="6">Protein kinase domain-containing protein</fullName>
    </recommendedName>
</protein>
<keyword evidence="8" id="KW-1185">Reference proteome</keyword>
<dbReference type="InterPro" id="IPR011009">
    <property type="entry name" value="Kinase-like_dom_sf"/>
</dbReference>
<dbReference type="Pfam" id="PF00069">
    <property type="entry name" value="Pkinase"/>
    <property type="match status" value="1"/>
</dbReference>
<accession>A0ABP0LK76</accession>
<evidence type="ECO:0000259" key="6">
    <source>
        <dbReference type="PROSITE" id="PS50011"/>
    </source>
</evidence>
<evidence type="ECO:0000256" key="5">
    <source>
        <dbReference type="ARBA" id="ARBA00022840"/>
    </source>
</evidence>
<reference evidence="7 8" key="1">
    <citation type="submission" date="2024-02" db="EMBL/GenBank/DDBJ databases">
        <authorList>
            <person name="Chen Y."/>
            <person name="Shah S."/>
            <person name="Dougan E. K."/>
            <person name="Thang M."/>
            <person name="Chan C."/>
        </authorList>
    </citation>
    <scope>NUCLEOTIDE SEQUENCE [LARGE SCALE GENOMIC DNA]</scope>
</reference>
<comment type="caution">
    <text evidence="7">The sequence shown here is derived from an EMBL/GenBank/DDBJ whole genome shotgun (WGS) entry which is preliminary data.</text>
</comment>
<organism evidence="7 8">
    <name type="scientific">Durusdinium trenchii</name>
    <dbReference type="NCBI Taxonomy" id="1381693"/>
    <lineage>
        <taxon>Eukaryota</taxon>
        <taxon>Sar</taxon>
        <taxon>Alveolata</taxon>
        <taxon>Dinophyceae</taxon>
        <taxon>Suessiales</taxon>
        <taxon>Symbiodiniaceae</taxon>
        <taxon>Durusdinium</taxon>
    </lineage>
</organism>
<keyword evidence="1" id="KW-0723">Serine/threonine-protein kinase</keyword>
<sequence>MLDLQLLSQAIDVHLEQNQDLGMDFLIQADIWSVGAIAFLLLCGYPPFFAPCRSAIISRVEKIEFSFDPPFWSKISEEAKDFVQRCLRGAPSQRLNVEEALQHPWIHKLADTAPSGPMLPSFALNLRRFYRTSIIEVLVARSLAKHLSYKASLELQLECEQADKMKCGFLTSADLRQVLQASGHSDIVEAIGSCFARHLKHAGESYLDYNALFDSVRLRREALLEEEIWQAFVKHATALHSALAHAIWPTPCTASQLQCEDQEISTDREFHRSDLETFFEARTLDSATLRLPRSHLWQKQLVEIPATFVKEACLPTSGNTSALFRGLPIQTSRPDYGKNIHNIHNHTHYVIVSPVNECVRLPASSCFQFAGFPSLSMPLR</sequence>
<dbReference type="InterPro" id="IPR050205">
    <property type="entry name" value="CDPK_Ser/Thr_kinases"/>
</dbReference>
<dbReference type="EMBL" id="CAXAMN010012858">
    <property type="protein sequence ID" value="CAK9039171.1"/>
    <property type="molecule type" value="Genomic_DNA"/>
</dbReference>
<evidence type="ECO:0000256" key="3">
    <source>
        <dbReference type="ARBA" id="ARBA00022741"/>
    </source>
</evidence>
<dbReference type="SUPFAM" id="SSF56112">
    <property type="entry name" value="Protein kinase-like (PK-like)"/>
    <property type="match status" value="1"/>
</dbReference>
<evidence type="ECO:0000256" key="2">
    <source>
        <dbReference type="ARBA" id="ARBA00022679"/>
    </source>
</evidence>